<proteinExistence type="predicted"/>
<evidence type="ECO:0000313" key="2">
    <source>
        <dbReference type="EMBL" id="CAH8388189.1"/>
    </source>
</evidence>
<dbReference type="PANTHER" id="PTHR31607">
    <property type="entry name" value="DUF1216 DOMAIN-CONTAINING PROTEIN-RELATED"/>
    <property type="match status" value="1"/>
</dbReference>
<feature type="signal peptide" evidence="1">
    <location>
        <begin position="1"/>
        <end position="25"/>
    </location>
</feature>
<organism evidence="2 3">
    <name type="scientific">Eruca vesicaria subsp. sativa</name>
    <name type="common">Garden rocket</name>
    <name type="synonym">Eruca sativa</name>
    <dbReference type="NCBI Taxonomy" id="29727"/>
    <lineage>
        <taxon>Eukaryota</taxon>
        <taxon>Viridiplantae</taxon>
        <taxon>Streptophyta</taxon>
        <taxon>Embryophyta</taxon>
        <taxon>Tracheophyta</taxon>
        <taxon>Spermatophyta</taxon>
        <taxon>Magnoliopsida</taxon>
        <taxon>eudicotyledons</taxon>
        <taxon>Gunneridae</taxon>
        <taxon>Pentapetalae</taxon>
        <taxon>rosids</taxon>
        <taxon>malvids</taxon>
        <taxon>Brassicales</taxon>
        <taxon>Brassicaceae</taxon>
        <taxon>Brassiceae</taxon>
        <taxon>Eruca</taxon>
    </lineage>
</organism>
<evidence type="ECO:0000256" key="1">
    <source>
        <dbReference type="SAM" id="SignalP"/>
    </source>
</evidence>
<name>A0ABC8LXZ7_ERUVS</name>
<comment type="caution">
    <text evidence="2">The sequence shown here is derived from an EMBL/GenBank/DDBJ whole genome shotgun (WGS) entry which is preliminary data.</text>
</comment>
<evidence type="ECO:0000313" key="3">
    <source>
        <dbReference type="Proteomes" id="UP001642260"/>
    </source>
</evidence>
<protein>
    <submittedName>
        <fullName evidence="2">Uncharacterized protein</fullName>
    </submittedName>
</protein>
<sequence>MARISLLISLAFSLALSSLFLSVYSYEPPSPLFPKTVSELQTLPFAKITEIINHKEKFAPKTAKIKTMFTMCKGYVKYLENLYKFGKPIVDISGIAKTKYALTTKAILAVEASISGKVDKKTSLKLKESCVGFIKGLRHIQNAISKISAKHNYKVDATISLRESNKIGDAILYFRSSITDFMDLVNDFEEQKVKKVAHHARALEEGRELAEEKSGNNTTEKVNGSYQSKYDKYFQFFGSFLEGKQHGRELTEELTGGKINNLYEKFSKYMPYLNGKDHGRKLLEDKEGFNAGAQRSREFKGLFKDFFSFNGGEKIQMDAAGKIKVARKD</sequence>
<keyword evidence="1" id="KW-0732">Signal</keyword>
<reference evidence="2 3" key="1">
    <citation type="submission" date="2022-03" db="EMBL/GenBank/DDBJ databases">
        <authorList>
            <person name="Macdonald S."/>
            <person name="Ahmed S."/>
            <person name="Newling K."/>
        </authorList>
    </citation>
    <scope>NUCLEOTIDE SEQUENCE [LARGE SCALE GENOMIC DNA]</scope>
</reference>
<dbReference type="PANTHER" id="PTHR31607:SF35">
    <property type="entry name" value="TRANSMEMBRANE PROTEIN"/>
    <property type="match status" value="1"/>
</dbReference>
<feature type="chain" id="PRO_5044749501" evidence="1">
    <location>
        <begin position="26"/>
        <end position="329"/>
    </location>
</feature>
<dbReference type="Proteomes" id="UP001642260">
    <property type="component" value="Unassembled WGS sequence"/>
</dbReference>
<dbReference type="EMBL" id="CAKOAT010786264">
    <property type="protein sequence ID" value="CAH8388189.1"/>
    <property type="molecule type" value="Genomic_DNA"/>
</dbReference>
<dbReference type="AlphaFoldDB" id="A0ABC8LXZ7"/>
<gene>
    <name evidence="2" type="ORF">ERUC_LOCUS40672</name>
</gene>
<keyword evidence="3" id="KW-1185">Reference proteome</keyword>
<accession>A0ABC8LXZ7</accession>